<evidence type="ECO:0000256" key="3">
    <source>
        <dbReference type="ARBA" id="ARBA00022989"/>
    </source>
</evidence>
<dbReference type="PROSITE" id="PS50262">
    <property type="entry name" value="G_PROTEIN_RECEP_F1_2"/>
    <property type="match status" value="1"/>
</dbReference>
<keyword evidence="2 5" id="KW-0812">Transmembrane</keyword>
<feature type="transmembrane region" description="Helical" evidence="5">
    <location>
        <begin position="86"/>
        <end position="107"/>
    </location>
</feature>
<comment type="caution">
    <text evidence="7">The sequence shown here is derived from an EMBL/GenBank/DDBJ whole genome shotgun (WGS) entry which is preliminary data.</text>
</comment>
<keyword evidence="4 5" id="KW-0472">Membrane</keyword>
<evidence type="ECO:0000313" key="7">
    <source>
        <dbReference type="EMBL" id="KAL3425130.1"/>
    </source>
</evidence>
<comment type="subcellular location">
    <subcellularLocation>
        <location evidence="1">Membrane</location>
        <topology evidence="1">Multi-pass membrane protein</topology>
    </subcellularLocation>
</comment>
<feature type="transmembrane region" description="Helical" evidence="5">
    <location>
        <begin position="44"/>
        <end position="66"/>
    </location>
</feature>
<protein>
    <recommendedName>
        <fullName evidence="6">G-protein coupled receptors family 1 profile domain-containing protein</fullName>
    </recommendedName>
</protein>
<name>A0ABR4PP82_9HELO</name>
<dbReference type="Pfam" id="PF11710">
    <property type="entry name" value="Git3"/>
    <property type="match status" value="1"/>
</dbReference>
<feature type="transmembrane region" description="Helical" evidence="5">
    <location>
        <begin position="119"/>
        <end position="140"/>
    </location>
</feature>
<dbReference type="Gene3D" id="1.20.1070.10">
    <property type="entry name" value="Rhodopsin 7-helix transmembrane proteins"/>
    <property type="match status" value="1"/>
</dbReference>
<gene>
    <name evidence="7" type="ORF">PVAG01_04411</name>
</gene>
<feature type="transmembrane region" description="Helical" evidence="5">
    <location>
        <begin position="12"/>
        <end position="32"/>
    </location>
</feature>
<feature type="domain" description="G-protein coupled receptors family 1 profile" evidence="6">
    <location>
        <begin position="21"/>
        <end position="319"/>
    </location>
</feature>
<feature type="transmembrane region" description="Helical" evidence="5">
    <location>
        <begin position="334"/>
        <end position="356"/>
    </location>
</feature>
<dbReference type="PANTHER" id="PTHR23112">
    <property type="entry name" value="G PROTEIN-COUPLED RECEPTOR 157-RELATED"/>
    <property type="match status" value="1"/>
</dbReference>
<evidence type="ECO:0000256" key="5">
    <source>
        <dbReference type="SAM" id="Phobius"/>
    </source>
</evidence>
<sequence length="375" mass="41545">MGIDGGLVAANLTGSLLSILGTTFILVCYIILPQKRHIRHALITNLTIADFINAVNNASSGLWVVANKRALSASPGCTANGFIGQLSIQAVDCSILIITVVTLFIVTSSKSTADFSLRTIILFCAAAWILPIITSCIALGRGYYGPASSNWCWIQERPIYLRYIFTHGWRFVFIAIIAAICIYIQIYIYRHIRKMNEMSYGTSLQNNTSNTLRDRRRSSAKVDYSVNYQSDSHEPMVGLALEHSTPEGSILKTDSIVPGSPRQSFAQHWRSSFVSVKREPQIEVPAPAPGRSRSQQNKMIQKAMLLHAYPILYIILWIPGISMRIVQATGGKSYALSVLQASTQFIGFANALTFGWNERIGRQLRNKFSGQGKSF</sequence>
<feature type="transmembrane region" description="Helical" evidence="5">
    <location>
        <begin position="168"/>
        <end position="189"/>
    </location>
</feature>
<dbReference type="Proteomes" id="UP001629113">
    <property type="component" value="Unassembled WGS sequence"/>
</dbReference>
<proteinExistence type="predicted"/>
<accession>A0ABR4PP82</accession>
<dbReference type="EMBL" id="JBFCZG010000003">
    <property type="protein sequence ID" value="KAL3425130.1"/>
    <property type="molecule type" value="Genomic_DNA"/>
</dbReference>
<keyword evidence="8" id="KW-1185">Reference proteome</keyword>
<dbReference type="SUPFAM" id="SSF81321">
    <property type="entry name" value="Family A G protein-coupled receptor-like"/>
    <property type="match status" value="1"/>
</dbReference>
<dbReference type="PANTHER" id="PTHR23112:SF37">
    <property type="entry name" value="G PROTEIN-COUPLED RECEPTOR GPR1"/>
    <property type="match status" value="1"/>
</dbReference>
<reference evidence="7 8" key="1">
    <citation type="submission" date="2024-06" db="EMBL/GenBank/DDBJ databases">
        <title>Complete genome of Phlyctema vagabunda strain 19-DSS-EL-015.</title>
        <authorList>
            <person name="Fiorenzani C."/>
        </authorList>
    </citation>
    <scope>NUCLEOTIDE SEQUENCE [LARGE SCALE GENOMIC DNA]</scope>
    <source>
        <strain evidence="7 8">19-DSS-EL-015</strain>
    </source>
</reference>
<dbReference type="InterPro" id="IPR023041">
    <property type="entry name" value="Glucose_rcpt_Git3-like_N"/>
</dbReference>
<feature type="transmembrane region" description="Helical" evidence="5">
    <location>
        <begin position="303"/>
        <end position="322"/>
    </location>
</feature>
<organism evidence="7 8">
    <name type="scientific">Phlyctema vagabunda</name>
    <dbReference type="NCBI Taxonomy" id="108571"/>
    <lineage>
        <taxon>Eukaryota</taxon>
        <taxon>Fungi</taxon>
        <taxon>Dikarya</taxon>
        <taxon>Ascomycota</taxon>
        <taxon>Pezizomycotina</taxon>
        <taxon>Leotiomycetes</taxon>
        <taxon>Helotiales</taxon>
        <taxon>Dermateaceae</taxon>
        <taxon>Phlyctema</taxon>
    </lineage>
</organism>
<evidence type="ECO:0000256" key="2">
    <source>
        <dbReference type="ARBA" id="ARBA00022692"/>
    </source>
</evidence>
<evidence type="ECO:0000256" key="1">
    <source>
        <dbReference type="ARBA" id="ARBA00004141"/>
    </source>
</evidence>
<evidence type="ECO:0000259" key="6">
    <source>
        <dbReference type="PROSITE" id="PS50262"/>
    </source>
</evidence>
<evidence type="ECO:0000313" key="8">
    <source>
        <dbReference type="Proteomes" id="UP001629113"/>
    </source>
</evidence>
<keyword evidence="3 5" id="KW-1133">Transmembrane helix</keyword>
<evidence type="ECO:0000256" key="4">
    <source>
        <dbReference type="ARBA" id="ARBA00023136"/>
    </source>
</evidence>
<dbReference type="CDD" id="cd00637">
    <property type="entry name" value="7tm_classA_rhodopsin-like"/>
    <property type="match status" value="1"/>
</dbReference>
<dbReference type="InterPro" id="IPR017452">
    <property type="entry name" value="GPCR_Rhodpsn_7TM"/>
</dbReference>